<protein>
    <recommendedName>
        <fullName evidence="12">Protein YobA</fullName>
    </recommendedName>
</protein>
<evidence type="ECO:0000256" key="4">
    <source>
        <dbReference type="ARBA" id="ARBA00022475"/>
    </source>
</evidence>
<feature type="domain" description="Copper resistance protein D" evidence="15">
    <location>
        <begin position="330"/>
        <end position="411"/>
    </location>
</feature>
<dbReference type="EMBL" id="CP163440">
    <property type="protein sequence ID" value="XDQ63750.1"/>
    <property type="molecule type" value="Genomic_DNA"/>
</dbReference>
<keyword evidence="11 13" id="KW-0472">Membrane</keyword>
<evidence type="ECO:0000313" key="16">
    <source>
        <dbReference type="EMBL" id="XDQ63750.1"/>
    </source>
</evidence>
<sequence length="606" mass="62032">MSGQRERRGVVRGLALLAGVLVLVLFGGVSGASAHAALTGTDPQDGSVLKSAPRQITLTFSESVGLLDDSFRVLTPENRRVHTGAPGHAGGRSDTARVTLPRGLGTGTFTVAWRVVSADSHPVSGAFTFSIGKPSATSVALPSAPAGDTASATLYDIARYVAYGGLALLIGAAGFVMVCGFQGSVRRLLLTGWWTLLLSTLALLLLRGPYERGTGVAAAFDPAVLRETLTSRPGVALVARLVLLGVAAFLPERVRVRERGRARGALVLGGALALGLAVTWAAVEHASAGIQVPAAMVSSVLHLLAMALWLGGLTALLSALYRPAQPLSTAVVTRFSRLALASVAVLAGTGVYQSWRGLGSWDALTSTSYGRILLAKLCAVLLLLAGAAYSRRWTGRLAVTEAEAAVPAPAVVERVAVSVGGSAAVDAGAPDGVRAESASPADHAGTYRRGLRRSVLAEVTVGIVVLVITTVLTGTQPGRAATEAAASDVAADLPTSSTSLVPFDVGTPGGHGKVQIELAPGRVGENSVQAVILGPDGGIATVPELRLTFTLAAQQVGPIDAGLTDKGGYWGTDTLTLPLAGTWTMKVTVRTTDIDQVTVSKNVRVG</sequence>
<comment type="subcellular location">
    <subcellularLocation>
        <location evidence="2">Cell membrane</location>
        <topology evidence="2">Multi-pass membrane protein</topology>
    </subcellularLocation>
    <subcellularLocation>
        <location evidence="1">Periplasm</location>
    </subcellularLocation>
</comment>
<keyword evidence="8" id="KW-0574">Periplasm</keyword>
<feature type="transmembrane region" description="Helical" evidence="13">
    <location>
        <begin position="262"/>
        <end position="283"/>
    </location>
</feature>
<organism evidence="16">
    <name type="scientific">Streptomyces sp. R35</name>
    <dbReference type="NCBI Taxonomy" id="3238630"/>
    <lineage>
        <taxon>Bacteria</taxon>
        <taxon>Bacillati</taxon>
        <taxon>Actinomycetota</taxon>
        <taxon>Actinomycetes</taxon>
        <taxon>Kitasatosporales</taxon>
        <taxon>Streptomycetaceae</taxon>
        <taxon>Streptomyces</taxon>
    </lineage>
</organism>
<dbReference type="AlphaFoldDB" id="A0AB39S668"/>
<dbReference type="FunFam" id="2.60.40.1220:FF:000001">
    <property type="entry name" value="CopC domain-containing protein YobA"/>
    <property type="match status" value="1"/>
</dbReference>
<keyword evidence="4" id="KW-1003">Cell membrane</keyword>
<keyword evidence="5 13" id="KW-0812">Transmembrane</keyword>
<evidence type="ECO:0000256" key="6">
    <source>
        <dbReference type="ARBA" id="ARBA00022723"/>
    </source>
</evidence>
<dbReference type="GO" id="GO:0042597">
    <property type="term" value="C:periplasmic space"/>
    <property type="evidence" value="ECO:0007669"/>
    <property type="project" value="UniProtKB-SubCell"/>
</dbReference>
<dbReference type="GO" id="GO:0005507">
    <property type="term" value="F:copper ion binding"/>
    <property type="evidence" value="ECO:0007669"/>
    <property type="project" value="InterPro"/>
</dbReference>
<dbReference type="InterPro" id="IPR032694">
    <property type="entry name" value="CopC/D"/>
</dbReference>
<dbReference type="PANTHER" id="PTHR34820">
    <property type="entry name" value="INNER MEMBRANE PROTEIN YEBZ"/>
    <property type="match status" value="1"/>
</dbReference>
<comment type="similarity">
    <text evidence="3">Belongs to the CopC family.</text>
</comment>
<feature type="transmembrane region" description="Helical" evidence="13">
    <location>
        <begin position="372"/>
        <end position="389"/>
    </location>
</feature>
<evidence type="ECO:0000256" key="9">
    <source>
        <dbReference type="ARBA" id="ARBA00022989"/>
    </source>
</evidence>
<feature type="domain" description="CopC" evidence="14">
    <location>
        <begin position="35"/>
        <end position="131"/>
    </location>
</feature>
<gene>
    <name evidence="16" type="ORF">AB5J50_24650</name>
</gene>
<dbReference type="GO" id="GO:0046688">
    <property type="term" value="P:response to copper ion"/>
    <property type="evidence" value="ECO:0007669"/>
    <property type="project" value="InterPro"/>
</dbReference>
<accession>A0AB39S668</accession>
<feature type="transmembrane region" description="Helical" evidence="13">
    <location>
        <begin position="160"/>
        <end position="181"/>
    </location>
</feature>
<evidence type="ECO:0000256" key="1">
    <source>
        <dbReference type="ARBA" id="ARBA00004418"/>
    </source>
</evidence>
<dbReference type="SUPFAM" id="SSF81296">
    <property type="entry name" value="E set domains"/>
    <property type="match status" value="1"/>
</dbReference>
<dbReference type="InterPro" id="IPR007348">
    <property type="entry name" value="CopC_dom"/>
</dbReference>
<dbReference type="InterPro" id="IPR006311">
    <property type="entry name" value="TAT_signal"/>
</dbReference>
<evidence type="ECO:0000256" key="7">
    <source>
        <dbReference type="ARBA" id="ARBA00022729"/>
    </source>
</evidence>
<dbReference type="PROSITE" id="PS51318">
    <property type="entry name" value="TAT"/>
    <property type="match status" value="1"/>
</dbReference>
<dbReference type="Gene3D" id="2.60.40.1220">
    <property type="match status" value="1"/>
</dbReference>
<evidence type="ECO:0000256" key="13">
    <source>
        <dbReference type="SAM" id="Phobius"/>
    </source>
</evidence>
<dbReference type="GO" id="GO:0006825">
    <property type="term" value="P:copper ion transport"/>
    <property type="evidence" value="ECO:0007669"/>
    <property type="project" value="InterPro"/>
</dbReference>
<dbReference type="Pfam" id="PF05425">
    <property type="entry name" value="CopD"/>
    <property type="match status" value="1"/>
</dbReference>
<dbReference type="PANTHER" id="PTHR34820:SF4">
    <property type="entry name" value="INNER MEMBRANE PROTEIN YEBZ"/>
    <property type="match status" value="1"/>
</dbReference>
<evidence type="ECO:0000259" key="14">
    <source>
        <dbReference type="Pfam" id="PF04234"/>
    </source>
</evidence>
<name>A0AB39S668_9ACTN</name>
<keyword evidence="7" id="KW-0732">Signal</keyword>
<proteinExistence type="inferred from homology"/>
<reference evidence="16" key="1">
    <citation type="submission" date="2024-07" db="EMBL/GenBank/DDBJ databases">
        <authorList>
            <person name="Yu S.T."/>
        </authorList>
    </citation>
    <scope>NUCLEOTIDE SEQUENCE</scope>
    <source>
        <strain evidence="16">R35</strain>
    </source>
</reference>
<keyword evidence="9 13" id="KW-1133">Transmembrane helix</keyword>
<dbReference type="Pfam" id="PF04234">
    <property type="entry name" value="CopC"/>
    <property type="match status" value="1"/>
</dbReference>
<feature type="transmembrane region" description="Helical" evidence="13">
    <location>
        <begin position="335"/>
        <end position="352"/>
    </location>
</feature>
<evidence type="ECO:0000256" key="3">
    <source>
        <dbReference type="ARBA" id="ARBA00010509"/>
    </source>
</evidence>
<dbReference type="RefSeq" id="WP_369260518.1">
    <property type="nucleotide sequence ID" value="NZ_CP163440.1"/>
</dbReference>
<evidence type="ECO:0000256" key="8">
    <source>
        <dbReference type="ARBA" id="ARBA00022764"/>
    </source>
</evidence>
<feature type="transmembrane region" description="Helical" evidence="13">
    <location>
        <begin position="455"/>
        <end position="474"/>
    </location>
</feature>
<dbReference type="InterPro" id="IPR008457">
    <property type="entry name" value="Cu-R_CopD_dom"/>
</dbReference>
<evidence type="ECO:0000256" key="5">
    <source>
        <dbReference type="ARBA" id="ARBA00022692"/>
    </source>
</evidence>
<evidence type="ECO:0000259" key="15">
    <source>
        <dbReference type="Pfam" id="PF05425"/>
    </source>
</evidence>
<dbReference type="InterPro" id="IPR014755">
    <property type="entry name" value="Cu-Rt/internalin_Ig-like"/>
</dbReference>
<evidence type="ECO:0000256" key="10">
    <source>
        <dbReference type="ARBA" id="ARBA00023008"/>
    </source>
</evidence>
<dbReference type="InterPro" id="IPR014756">
    <property type="entry name" value="Ig_E-set"/>
</dbReference>
<keyword evidence="6" id="KW-0479">Metal-binding</keyword>
<dbReference type="GO" id="GO:0005886">
    <property type="term" value="C:plasma membrane"/>
    <property type="evidence" value="ECO:0007669"/>
    <property type="project" value="UniProtKB-SubCell"/>
</dbReference>
<feature type="transmembrane region" description="Helical" evidence="13">
    <location>
        <begin position="230"/>
        <end position="250"/>
    </location>
</feature>
<feature type="transmembrane region" description="Helical" evidence="13">
    <location>
        <begin position="303"/>
        <end position="323"/>
    </location>
</feature>
<evidence type="ECO:0000256" key="2">
    <source>
        <dbReference type="ARBA" id="ARBA00004651"/>
    </source>
</evidence>
<feature type="transmembrane region" description="Helical" evidence="13">
    <location>
        <begin position="188"/>
        <end position="210"/>
    </location>
</feature>
<evidence type="ECO:0000256" key="11">
    <source>
        <dbReference type="ARBA" id="ARBA00023136"/>
    </source>
</evidence>
<keyword evidence="10" id="KW-0186">Copper</keyword>
<evidence type="ECO:0000256" key="12">
    <source>
        <dbReference type="ARBA" id="ARBA00070395"/>
    </source>
</evidence>